<dbReference type="SUPFAM" id="SSF53474">
    <property type="entry name" value="alpha/beta-Hydrolases"/>
    <property type="match status" value="1"/>
</dbReference>
<keyword evidence="4 8" id="KW-0964">Secreted</keyword>
<dbReference type="PANTHER" id="PTHR33630:SF9">
    <property type="entry name" value="CUTINASE 4"/>
    <property type="match status" value="1"/>
</dbReference>
<evidence type="ECO:0000313" key="9">
    <source>
        <dbReference type="EMBL" id="ORV56867.1"/>
    </source>
</evidence>
<organism evidence="9 10">
    <name type="scientific">Mycobacterium fragae</name>
    <dbReference type="NCBI Taxonomy" id="1260918"/>
    <lineage>
        <taxon>Bacteria</taxon>
        <taxon>Bacillati</taxon>
        <taxon>Actinomycetota</taxon>
        <taxon>Actinomycetes</taxon>
        <taxon>Mycobacteriales</taxon>
        <taxon>Mycobacteriaceae</taxon>
        <taxon>Mycobacterium</taxon>
    </lineage>
</organism>
<evidence type="ECO:0000256" key="1">
    <source>
        <dbReference type="ARBA" id="ARBA00004613"/>
    </source>
</evidence>
<dbReference type="OrthoDB" id="3690529at2"/>
<dbReference type="InterPro" id="IPR029058">
    <property type="entry name" value="AB_hydrolase_fold"/>
</dbReference>
<name>A0A1X1UJ80_9MYCO</name>
<evidence type="ECO:0000256" key="4">
    <source>
        <dbReference type="ARBA" id="ARBA00022525"/>
    </source>
</evidence>
<keyword evidence="10" id="KW-1185">Reference proteome</keyword>
<reference evidence="9 10" key="1">
    <citation type="submission" date="2016-01" db="EMBL/GenBank/DDBJ databases">
        <title>The new phylogeny of the genus Mycobacterium.</title>
        <authorList>
            <person name="Tarcisio F."/>
            <person name="Conor M."/>
            <person name="Antonella G."/>
            <person name="Elisabetta G."/>
            <person name="Giulia F.S."/>
            <person name="Sara T."/>
            <person name="Anna F."/>
            <person name="Clotilde B."/>
            <person name="Roberto B."/>
            <person name="Veronica D.S."/>
            <person name="Fabio R."/>
            <person name="Monica P."/>
            <person name="Olivier J."/>
            <person name="Enrico T."/>
            <person name="Nicola S."/>
        </authorList>
    </citation>
    <scope>NUCLEOTIDE SEQUENCE [LARGE SCALE GENOMIC DNA]</scope>
    <source>
        <strain evidence="9 10">DSM 45731</strain>
    </source>
</reference>
<keyword evidence="3 8" id="KW-0719">Serine esterase</keyword>
<comment type="similarity">
    <text evidence="2 8">Belongs to the cutinase family.</text>
</comment>
<proteinExistence type="inferred from homology"/>
<sequence length="220" mass="22120">MGARNLIRIVGVVVVMTWALVSASGSPPAVADPCSDAEVVFARGTGEPVGLGGVGQAFVDSLRSQLPGSSIGAYPVNYPATDDYRNSALAGAGDASAHIGNVIANCPNTKLVLGGYSQGASVIDFSSASMPPQTAGHVAAVALFGNPSSPYASSLMGGQLPTLSPPYRPKAIDLCIPDDIICSEGGNMVPHLLYVQSGMADQAATFVAGRLQPGSSSNSG</sequence>
<evidence type="ECO:0000256" key="2">
    <source>
        <dbReference type="ARBA" id="ARBA00007534"/>
    </source>
</evidence>
<dbReference type="AlphaFoldDB" id="A0A1X1UJ80"/>
<evidence type="ECO:0000256" key="6">
    <source>
        <dbReference type="ARBA" id="ARBA00022801"/>
    </source>
</evidence>
<dbReference type="EMBL" id="LQOW01000031">
    <property type="protein sequence ID" value="ORV56867.1"/>
    <property type="molecule type" value="Genomic_DNA"/>
</dbReference>
<dbReference type="SMART" id="SM01110">
    <property type="entry name" value="Cutinase"/>
    <property type="match status" value="1"/>
</dbReference>
<dbReference type="InterPro" id="IPR043580">
    <property type="entry name" value="CUTINASE_1"/>
</dbReference>
<keyword evidence="7" id="KW-1015">Disulfide bond</keyword>
<dbReference type="EC" id="3.1.1.-" evidence="8"/>
<feature type="chain" id="PRO_5011834470" description="Cutinase" evidence="8">
    <location>
        <begin position="32"/>
        <end position="220"/>
    </location>
</feature>
<comment type="subcellular location">
    <subcellularLocation>
        <location evidence="1 8">Secreted</location>
    </subcellularLocation>
</comment>
<accession>A0A1X1UJ80</accession>
<dbReference type="PROSITE" id="PS00155">
    <property type="entry name" value="CUTINASE_1"/>
    <property type="match status" value="1"/>
</dbReference>
<dbReference type="GO" id="GO:0052689">
    <property type="term" value="F:carboxylic ester hydrolase activity"/>
    <property type="evidence" value="ECO:0007669"/>
    <property type="project" value="UniProtKB-KW"/>
</dbReference>
<gene>
    <name evidence="9" type="ORF">AWC06_01280</name>
</gene>
<evidence type="ECO:0000256" key="3">
    <source>
        <dbReference type="ARBA" id="ARBA00022487"/>
    </source>
</evidence>
<dbReference type="GO" id="GO:0005576">
    <property type="term" value="C:extracellular region"/>
    <property type="evidence" value="ECO:0007669"/>
    <property type="project" value="UniProtKB-SubCell"/>
</dbReference>
<feature type="signal peptide" evidence="8">
    <location>
        <begin position="1"/>
        <end position="31"/>
    </location>
</feature>
<dbReference type="Pfam" id="PF01083">
    <property type="entry name" value="Cutinase"/>
    <property type="match status" value="1"/>
</dbReference>
<evidence type="ECO:0000256" key="8">
    <source>
        <dbReference type="RuleBase" id="RU361263"/>
    </source>
</evidence>
<comment type="caution">
    <text evidence="9">The sequence shown here is derived from an EMBL/GenBank/DDBJ whole genome shotgun (WGS) entry which is preliminary data.</text>
</comment>
<dbReference type="STRING" id="1260918.AWC06_01280"/>
<comment type="function">
    <text evidence="8">Catalyzes the hydrolysis of complex carboxylic polyesters found in the cell wall of plants. Degrades cutin, a macromolecule that forms the structure of the plant cuticle.</text>
</comment>
<evidence type="ECO:0000256" key="5">
    <source>
        <dbReference type="ARBA" id="ARBA00022729"/>
    </source>
</evidence>
<dbReference type="Proteomes" id="UP000194000">
    <property type="component" value="Unassembled WGS sequence"/>
</dbReference>
<dbReference type="InterPro" id="IPR000675">
    <property type="entry name" value="Cutinase/axe"/>
</dbReference>
<evidence type="ECO:0000256" key="7">
    <source>
        <dbReference type="ARBA" id="ARBA00023157"/>
    </source>
</evidence>
<dbReference type="RefSeq" id="WP_085199678.1">
    <property type="nucleotide sequence ID" value="NZ_JACKVI010000012.1"/>
</dbReference>
<keyword evidence="6 8" id="KW-0378">Hydrolase</keyword>
<evidence type="ECO:0000313" key="10">
    <source>
        <dbReference type="Proteomes" id="UP000194000"/>
    </source>
</evidence>
<protein>
    <recommendedName>
        <fullName evidence="8">Cutinase</fullName>
        <ecNumber evidence="8">3.1.1.-</ecNumber>
    </recommendedName>
</protein>
<dbReference type="Gene3D" id="3.40.50.1820">
    <property type="entry name" value="alpha/beta hydrolase"/>
    <property type="match status" value="1"/>
</dbReference>
<dbReference type="PANTHER" id="PTHR33630">
    <property type="entry name" value="CUTINASE RV1984C-RELATED-RELATED"/>
    <property type="match status" value="1"/>
</dbReference>
<keyword evidence="5 8" id="KW-0732">Signal</keyword>